<keyword evidence="3" id="KW-1185">Reference proteome</keyword>
<feature type="transmembrane region" description="Helical" evidence="1">
    <location>
        <begin position="136"/>
        <end position="158"/>
    </location>
</feature>
<comment type="caution">
    <text evidence="2">The sequence shown here is derived from an EMBL/GenBank/DDBJ whole genome shotgun (WGS) entry which is preliminary data.</text>
</comment>
<evidence type="ECO:0000313" key="2">
    <source>
        <dbReference type="EMBL" id="EEG77102.1"/>
    </source>
</evidence>
<proteinExistence type="predicted"/>
<feature type="transmembrane region" description="Helical" evidence="1">
    <location>
        <begin position="163"/>
        <end position="182"/>
    </location>
</feature>
<sequence length="231" mass="26258">MKSFDGALEDIRIIKSSIGENKNPCIKLSKFLLLVGIINLIHYVAFTMGVITLDIALFSRYVIMILTPLEAIMYLLLLIYFIRIYKDEIKNPNKYYLSFLSIVAGTILFVPLLMFLTRIMSIFINPNISGESLRQLSVINHTTSIVLFCFIVVLAGFILRKQILFFVSVAIFFIFLIILTHYSEVILYSFSQGGSIALFTTYYSLIISVGYIFIATVLKNKCKAVNVNEPN</sequence>
<keyword evidence="1" id="KW-0472">Membrane</keyword>
<gene>
    <name evidence="2" type="ORF">DealDRAFT_2137</name>
</gene>
<protein>
    <submittedName>
        <fullName evidence="2">Uncharacterized protein</fullName>
    </submittedName>
</protein>
<dbReference type="eggNOG" id="ENOG502ZT86">
    <property type="taxonomic scope" value="Bacteria"/>
</dbReference>
<feature type="transmembrane region" description="Helical" evidence="1">
    <location>
        <begin position="194"/>
        <end position="214"/>
    </location>
</feature>
<dbReference type="AlphaFoldDB" id="C0GI28"/>
<evidence type="ECO:0000313" key="3">
    <source>
        <dbReference type="Proteomes" id="UP000006443"/>
    </source>
</evidence>
<feature type="transmembrane region" description="Helical" evidence="1">
    <location>
        <begin position="61"/>
        <end position="83"/>
    </location>
</feature>
<feature type="transmembrane region" description="Helical" evidence="1">
    <location>
        <begin position="31"/>
        <end position="55"/>
    </location>
</feature>
<keyword evidence="1" id="KW-1133">Transmembrane helix</keyword>
<organism evidence="2 3">
    <name type="scientific">Dethiobacter alkaliphilus AHT 1</name>
    <dbReference type="NCBI Taxonomy" id="555088"/>
    <lineage>
        <taxon>Bacteria</taxon>
        <taxon>Bacillati</taxon>
        <taxon>Bacillota</taxon>
        <taxon>Dethiobacteria</taxon>
        <taxon>Dethiobacterales</taxon>
        <taxon>Dethiobacteraceae</taxon>
        <taxon>Dethiobacter</taxon>
    </lineage>
</organism>
<accession>C0GI28</accession>
<name>C0GI28_DETAL</name>
<keyword evidence="1" id="KW-0812">Transmembrane</keyword>
<reference evidence="2 3" key="1">
    <citation type="submission" date="2009-02" db="EMBL/GenBank/DDBJ databases">
        <title>Sequencing of the draft genome and assembly of Dethiobacter alkaliphilus AHT 1.</title>
        <authorList>
            <consortium name="US DOE Joint Genome Institute (JGI-PGF)"/>
            <person name="Lucas S."/>
            <person name="Copeland A."/>
            <person name="Lapidus A."/>
            <person name="Glavina del Rio T."/>
            <person name="Dalin E."/>
            <person name="Tice H."/>
            <person name="Bruce D."/>
            <person name="Goodwin L."/>
            <person name="Pitluck S."/>
            <person name="Larimer F."/>
            <person name="Land M.L."/>
            <person name="Hauser L."/>
            <person name="Muyzer G."/>
        </authorList>
    </citation>
    <scope>NUCLEOTIDE SEQUENCE [LARGE SCALE GENOMIC DNA]</scope>
    <source>
        <strain evidence="2 3">AHT 1</strain>
    </source>
</reference>
<evidence type="ECO:0000256" key="1">
    <source>
        <dbReference type="SAM" id="Phobius"/>
    </source>
</evidence>
<dbReference type="OrthoDB" id="9882708at2"/>
<dbReference type="RefSeq" id="WP_008517274.1">
    <property type="nucleotide sequence ID" value="NZ_ACJM01000010.1"/>
</dbReference>
<dbReference type="Proteomes" id="UP000006443">
    <property type="component" value="Unassembled WGS sequence"/>
</dbReference>
<feature type="transmembrane region" description="Helical" evidence="1">
    <location>
        <begin position="95"/>
        <end position="116"/>
    </location>
</feature>
<dbReference type="EMBL" id="ACJM01000010">
    <property type="protein sequence ID" value="EEG77102.1"/>
    <property type="molecule type" value="Genomic_DNA"/>
</dbReference>